<dbReference type="Proteomes" id="UP000766698">
    <property type="component" value="Unassembled WGS sequence"/>
</dbReference>
<dbReference type="Pfam" id="PF04892">
    <property type="entry name" value="VanZ"/>
    <property type="match status" value="1"/>
</dbReference>
<feature type="transmembrane region" description="Helical" evidence="1">
    <location>
        <begin position="12"/>
        <end position="31"/>
    </location>
</feature>
<evidence type="ECO:0000256" key="1">
    <source>
        <dbReference type="SAM" id="Phobius"/>
    </source>
</evidence>
<feature type="transmembrane region" description="Helical" evidence="1">
    <location>
        <begin position="117"/>
        <end position="139"/>
    </location>
</feature>
<evidence type="ECO:0000313" key="3">
    <source>
        <dbReference type="EMBL" id="MBB1246683.1"/>
    </source>
</evidence>
<dbReference type="InterPro" id="IPR006976">
    <property type="entry name" value="VanZ-like"/>
</dbReference>
<feature type="domain" description="VanZ-like" evidence="2">
    <location>
        <begin position="81"/>
        <end position="160"/>
    </location>
</feature>
<gene>
    <name evidence="3" type="ORF">GL263_24480</name>
</gene>
<evidence type="ECO:0000313" key="4">
    <source>
        <dbReference type="Proteomes" id="UP000766698"/>
    </source>
</evidence>
<proteinExistence type="predicted"/>
<sequence length="295" mass="31433">MFHTIWFLSMDGVVLPLLVLTLMSAGATWLIRRRGASDRHGGLVFAGLVSVSLILSVTLFRDGRLTFTPEQLLHWSVSGWQRVSYDPFSSIEVLLNVALFVPAGLCWTLLARRPLRVMAALVGLSFLIECLQAVTGLGANDVSDLIANSVGGALGVLAGSLILWLRGRAGGSLRLSRSGTALAAGSVAALVAAAVAGVLLGAEHRQASLERELNGRFAGTSLETYAAWEADDRLYEEVFAAASAFADGTRHRGDDVRVRYPASFFGLPRCVFVDWAPGDVAVHRGSGEECSAFMG</sequence>
<keyword evidence="1" id="KW-0812">Transmembrane</keyword>
<dbReference type="EMBL" id="WMLF01000570">
    <property type="protein sequence ID" value="MBB1246683.1"/>
    <property type="molecule type" value="Genomic_DNA"/>
</dbReference>
<organism evidence="3 4">
    <name type="scientific">Streptomyces durbertensis</name>
    <dbReference type="NCBI Taxonomy" id="2448886"/>
    <lineage>
        <taxon>Bacteria</taxon>
        <taxon>Bacillati</taxon>
        <taxon>Actinomycetota</taxon>
        <taxon>Actinomycetes</taxon>
        <taxon>Kitasatosporales</taxon>
        <taxon>Streptomycetaceae</taxon>
        <taxon>Streptomyces</taxon>
    </lineage>
</organism>
<keyword evidence="1" id="KW-1133">Transmembrane helix</keyword>
<reference evidence="4" key="1">
    <citation type="journal article" date="2020" name="Syst. Appl. Microbiol.">
        <title>Streptomyces alkaliterrae sp. nov., isolated from an alkaline soil, and emended descriptions of Streptomyces alkaliphilus, Streptomyces calidiresistens and Streptomyces durbertensis.</title>
        <authorList>
            <person name="Swiecimska M."/>
            <person name="Golinska P."/>
            <person name="Nouioui I."/>
            <person name="Wypij M."/>
            <person name="Rai M."/>
            <person name="Sangal V."/>
            <person name="Goodfellow M."/>
        </authorList>
    </citation>
    <scope>NUCLEOTIDE SEQUENCE [LARGE SCALE GENOMIC DNA]</scope>
    <source>
        <strain evidence="4">DSM 104538</strain>
    </source>
</reference>
<feature type="transmembrane region" description="Helical" evidence="1">
    <location>
        <begin position="179"/>
        <end position="202"/>
    </location>
</feature>
<feature type="transmembrane region" description="Helical" evidence="1">
    <location>
        <begin position="43"/>
        <end position="60"/>
    </location>
</feature>
<evidence type="ECO:0000259" key="2">
    <source>
        <dbReference type="Pfam" id="PF04892"/>
    </source>
</evidence>
<feature type="transmembrane region" description="Helical" evidence="1">
    <location>
        <begin position="93"/>
        <end position="110"/>
    </location>
</feature>
<keyword evidence="1" id="KW-0472">Membrane</keyword>
<comment type="caution">
    <text evidence="3">The sequence shown here is derived from an EMBL/GenBank/DDBJ whole genome shotgun (WGS) entry which is preliminary data.</text>
</comment>
<keyword evidence="4" id="KW-1185">Reference proteome</keyword>
<dbReference type="RefSeq" id="WP_182857921.1">
    <property type="nucleotide sequence ID" value="NZ_WMLF01000570.1"/>
</dbReference>
<feature type="transmembrane region" description="Helical" evidence="1">
    <location>
        <begin position="145"/>
        <end position="167"/>
    </location>
</feature>
<accession>A0ABR6EN71</accession>
<protein>
    <submittedName>
        <fullName evidence="3">VanZ family protein</fullName>
    </submittedName>
</protein>
<name>A0ABR6EN71_9ACTN</name>